<name>X1E8N1_9ZZZZ</name>
<dbReference type="GO" id="GO:1905039">
    <property type="term" value="P:carboxylic acid transmembrane transport"/>
    <property type="evidence" value="ECO:0007669"/>
    <property type="project" value="UniProtKB-ARBA"/>
</dbReference>
<evidence type="ECO:0000256" key="4">
    <source>
        <dbReference type="ARBA" id="ARBA00023136"/>
    </source>
</evidence>
<evidence type="ECO:0000256" key="3">
    <source>
        <dbReference type="ARBA" id="ARBA00022989"/>
    </source>
</evidence>
<dbReference type="PANTHER" id="PTHR10283:SF82">
    <property type="entry name" value="SOLUTE CARRIER FAMILY 13 MEMBER 2"/>
    <property type="match status" value="1"/>
</dbReference>
<dbReference type="EMBL" id="BARU01004000">
    <property type="protein sequence ID" value="GAH29646.1"/>
    <property type="molecule type" value="Genomic_DNA"/>
</dbReference>
<dbReference type="AlphaFoldDB" id="X1E8N1"/>
<keyword evidence="3 5" id="KW-1133">Transmembrane helix</keyword>
<dbReference type="InterPro" id="IPR001898">
    <property type="entry name" value="SLC13A/DASS"/>
</dbReference>
<feature type="transmembrane region" description="Helical" evidence="5">
    <location>
        <begin position="33"/>
        <end position="53"/>
    </location>
</feature>
<evidence type="ECO:0000256" key="2">
    <source>
        <dbReference type="ARBA" id="ARBA00022692"/>
    </source>
</evidence>
<dbReference type="GO" id="GO:0005886">
    <property type="term" value="C:plasma membrane"/>
    <property type="evidence" value="ECO:0007669"/>
    <property type="project" value="TreeGrafter"/>
</dbReference>
<comment type="subcellular location">
    <subcellularLocation>
        <location evidence="1">Membrane</location>
        <topology evidence="1">Multi-pass membrane protein</topology>
    </subcellularLocation>
</comment>
<evidence type="ECO:0000256" key="5">
    <source>
        <dbReference type="SAM" id="Phobius"/>
    </source>
</evidence>
<evidence type="ECO:0000256" key="1">
    <source>
        <dbReference type="ARBA" id="ARBA00004141"/>
    </source>
</evidence>
<accession>X1E8N1</accession>
<reference evidence="6" key="1">
    <citation type="journal article" date="2014" name="Front. Microbiol.">
        <title>High frequency of phylogenetically diverse reductive dehalogenase-homologous genes in deep subseafloor sedimentary metagenomes.</title>
        <authorList>
            <person name="Kawai M."/>
            <person name="Futagami T."/>
            <person name="Toyoda A."/>
            <person name="Takaki Y."/>
            <person name="Nishi S."/>
            <person name="Hori S."/>
            <person name="Arai W."/>
            <person name="Tsubouchi T."/>
            <person name="Morono Y."/>
            <person name="Uchiyama I."/>
            <person name="Ito T."/>
            <person name="Fujiyama A."/>
            <person name="Inagaki F."/>
            <person name="Takami H."/>
        </authorList>
    </citation>
    <scope>NUCLEOTIDE SEQUENCE</scope>
    <source>
        <strain evidence="6">Expedition CK06-06</strain>
    </source>
</reference>
<comment type="caution">
    <text evidence="6">The sequence shown here is derived from an EMBL/GenBank/DDBJ whole genome shotgun (WGS) entry which is preliminary data.</text>
</comment>
<keyword evidence="2 5" id="KW-0812">Transmembrane</keyword>
<dbReference type="Pfam" id="PF00939">
    <property type="entry name" value="Na_sulph_symp"/>
    <property type="match status" value="1"/>
</dbReference>
<feature type="non-terminal residue" evidence="6">
    <location>
        <position position="1"/>
    </location>
</feature>
<evidence type="ECO:0000313" key="6">
    <source>
        <dbReference type="EMBL" id="GAH29646.1"/>
    </source>
</evidence>
<organism evidence="6">
    <name type="scientific">marine sediment metagenome</name>
    <dbReference type="NCBI Taxonomy" id="412755"/>
    <lineage>
        <taxon>unclassified sequences</taxon>
        <taxon>metagenomes</taxon>
        <taxon>ecological metagenomes</taxon>
    </lineage>
</organism>
<sequence length="64" mass="7031">ISSAFAFMLTIGTPANAIVYSSGYLRPKDFFKAGFLIYIVAVIVLLIVAYFWWGILGVGINGFH</sequence>
<keyword evidence="4 5" id="KW-0472">Membrane</keyword>
<dbReference type="PANTHER" id="PTHR10283">
    <property type="entry name" value="SOLUTE CARRIER FAMILY 13 MEMBER"/>
    <property type="match status" value="1"/>
</dbReference>
<proteinExistence type="predicted"/>
<gene>
    <name evidence="6" type="ORF">S03H2_08282</name>
</gene>
<dbReference type="GO" id="GO:0008514">
    <property type="term" value="F:organic anion transmembrane transporter activity"/>
    <property type="evidence" value="ECO:0007669"/>
    <property type="project" value="UniProtKB-ARBA"/>
</dbReference>
<protein>
    <submittedName>
        <fullName evidence="6">Uncharacterized protein</fullName>
    </submittedName>
</protein>